<dbReference type="Proteomes" id="UP001153332">
    <property type="component" value="Unassembled WGS sequence"/>
</dbReference>
<dbReference type="EMBL" id="JAPUUL010000072">
    <property type="protein sequence ID" value="KAJ8132879.1"/>
    <property type="molecule type" value="Genomic_DNA"/>
</dbReference>
<evidence type="ECO:0000313" key="1">
    <source>
        <dbReference type="EMBL" id="KAJ8132879.1"/>
    </source>
</evidence>
<evidence type="ECO:0000313" key="2">
    <source>
        <dbReference type="Proteomes" id="UP001153332"/>
    </source>
</evidence>
<proteinExistence type="predicted"/>
<name>A0ACC2JZZ5_9PEZI</name>
<gene>
    <name evidence="1" type="ORF">O1611_g746</name>
</gene>
<accession>A0ACC2JZZ5</accession>
<organism evidence="1 2">
    <name type="scientific">Lasiodiplodia mahajangana</name>
    <dbReference type="NCBI Taxonomy" id="1108764"/>
    <lineage>
        <taxon>Eukaryota</taxon>
        <taxon>Fungi</taxon>
        <taxon>Dikarya</taxon>
        <taxon>Ascomycota</taxon>
        <taxon>Pezizomycotina</taxon>
        <taxon>Dothideomycetes</taxon>
        <taxon>Dothideomycetes incertae sedis</taxon>
        <taxon>Botryosphaeriales</taxon>
        <taxon>Botryosphaeriaceae</taxon>
        <taxon>Lasiodiplodia</taxon>
    </lineage>
</organism>
<reference evidence="1" key="1">
    <citation type="submission" date="2022-12" db="EMBL/GenBank/DDBJ databases">
        <title>Genome Sequence of Lasiodiplodia mahajangana.</title>
        <authorList>
            <person name="Buettner E."/>
        </authorList>
    </citation>
    <scope>NUCLEOTIDE SEQUENCE</scope>
    <source>
        <strain evidence="1">VT137</strain>
    </source>
</reference>
<protein>
    <submittedName>
        <fullName evidence="1">Uncharacterized protein</fullName>
    </submittedName>
</protein>
<keyword evidence="2" id="KW-1185">Reference proteome</keyword>
<sequence>MADTLLYELGWKASESFTKLLSAGKSAEWLKVPFLSSEAERFQLWAHSLGLYHEGHASLDYRVRDAVIVKERLSELLKQLIHHSENLLSIAVGERKPAEEMEGLLRSDSSSSSSSGDSESHTEVSSDGSSFHEVEFRLQSLKERLDALYNLATRIRNPRNRPSRTIDQLYKHIPATDREAYIHEHEELETNIISYMLRQDIMQNLDSEEFKTLPNSHWEDVLLQYTSPTCWLVRRAGIANARRKQQLLYWKDHSMRLAQHSHPHGLKETSKIVPVSQDIDRNRENAPTATPSEPNPTAPSLATSATELPALKPEDLKSVISTQSRVSTVIDVRHETLNWPPPPKPTDYGEYFECPYCRTICPARYLKKGAWDLTIAPTNSVEILIVCMDLGRNGLTTKASTREYGTVPNMILNHPRIAAEHFSEELLGTAVRPSTNIHRDCPFCPTAFSNTEEMQDHIAFHLERLALVALTSTENISRDNEASARSSDSQQAQIPGRLGSVIGDFGLRSGLQKIPFSELRIDNMIFISQESPGAGRGRPGQKILAFYNHNTEKFTYYFEGLVECVIEYGLTDISQARYSGTSTELKIQLEGPPIFFTRHGSEELRQCIDFTQAQIASKSRVHVLKLPAQVEEERFQQLAALIQKRLNSNYAASQEADQPSWTAKLDRTEEKLNVNEWILSSDISVVEEDPIEDFNENSYDDNTSLGIEGLEWLTGDEYLLAQDIANATRIKSSPLTRMTFVLFPNTVRMDPVCAICHREATAACSCEAEQLQVMMQAAESRVMQGRYSTIRDWVKDHAKNFVARTSSEQVRANPGDEISEATPMQQRLDGVLDYYFSLVELALPTEDDPSIRNPPLPSVPDSTAAASIRPGGSQTIPITQNTWGKKYSTRPVAASSSRRSNRAHNEYYDVDYGADDEKEGADSNDDHDSE</sequence>
<comment type="caution">
    <text evidence="1">The sequence shown here is derived from an EMBL/GenBank/DDBJ whole genome shotgun (WGS) entry which is preliminary data.</text>
</comment>